<dbReference type="AlphaFoldDB" id="A0A060HHN4"/>
<gene>
    <name evidence="1" type="ORF">NVIE_006300</name>
</gene>
<proteinExistence type="predicted"/>
<reference evidence="1 2" key="1">
    <citation type="journal article" date="2014" name="Int. J. Syst. Evol. Microbiol.">
        <title>Nitrososphaera viennensis gen. nov., sp. nov., an aerobic and mesophilic, ammonia-oxidizing archaeon from soil and a member of the archaeal phylum Thaumarchaeota.</title>
        <authorList>
            <person name="Stieglmeier M."/>
            <person name="Klingl A."/>
            <person name="Alves R.J."/>
            <person name="Rittmann S.K."/>
            <person name="Melcher M."/>
            <person name="Leisch N."/>
            <person name="Schleper C."/>
        </authorList>
    </citation>
    <scope>NUCLEOTIDE SEQUENCE [LARGE SCALE GENOMIC DNA]</scope>
    <source>
        <strain evidence="1">EN76</strain>
    </source>
</reference>
<dbReference type="Proteomes" id="UP000027093">
    <property type="component" value="Chromosome"/>
</dbReference>
<accession>A0A060HHN4</accession>
<sequence>MRLAFVAAIAGGIVVAAVLAMYASQVPTQDYSLSVDALKDEQSLFTNSRVVLSNTGKIALTNVMVSYGGNATEFIGTMEPGYKTTVYPPEGTPLTSVTVTADPDIRIVQAYRAPIKLPGMIGS</sequence>
<organism evidence="1 2">
    <name type="scientific">Nitrososphaera viennensis EN76</name>
    <dbReference type="NCBI Taxonomy" id="926571"/>
    <lineage>
        <taxon>Archaea</taxon>
        <taxon>Nitrososphaerota</taxon>
        <taxon>Nitrososphaeria</taxon>
        <taxon>Nitrososphaerales</taxon>
        <taxon>Nitrososphaeraceae</taxon>
        <taxon>Nitrososphaera</taxon>
    </lineage>
</organism>
<dbReference type="GeneID" id="74945895"/>
<dbReference type="HOGENOM" id="CLU_1943958_0_0_2"/>
<name>A0A060HHN4_9ARCH</name>
<dbReference type="RefSeq" id="WP_075053974.1">
    <property type="nucleotide sequence ID" value="NZ_CP007536.1"/>
</dbReference>
<dbReference type="KEGG" id="nvn:NVIE_006300"/>
<evidence type="ECO:0000313" key="1">
    <source>
        <dbReference type="EMBL" id="AIC14835.1"/>
    </source>
</evidence>
<protein>
    <submittedName>
        <fullName evidence="1">Uncharacterized protein</fullName>
    </submittedName>
</protein>
<dbReference type="STRING" id="926571.NVIE_006300"/>
<dbReference type="EMBL" id="CP007536">
    <property type="protein sequence ID" value="AIC14835.1"/>
    <property type="molecule type" value="Genomic_DNA"/>
</dbReference>
<keyword evidence="2" id="KW-1185">Reference proteome</keyword>
<dbReference type="OrthoDB" id="10951at2157"/>
<evidence type="ECO:0000313" key="2">
    <source>
        <dbReference type="Proteomes" id="UP000027093"/>
    </source>
</evidence>